<dbReference type="Proteomes" id="UP000297014">
    <property type="component" value="Unassembled WGS sequence"/>
</dbReference>
<dbReference type="AlphaFoldDB" id="A0A4S4K204"/>
<evidence type="ECO:0000313" key="2">
    <source>
        <dbReference type="EMBL" id="THG91666.1"/>
    </source>
</evidence>
<organism evidence="2 3">
    <name type="scientific">Alkalihalobacillus alcalophilus ATCC 27647 = CGMCC 1.3604</name>
    <dbReference type="NCBI Taxonomy" id="1218173"/>
    <lineage>
        <taxon>Bacteria</taxon>
        <taxon>Bacillati</taxon>
        <taxon>Bacillota</taxon>
        <taxon>Bacilli</taxon>
        <taxon>Bacillales</taxon>
        <taxon>Bacillaceae</taxon>
        <taxon>Alkalihalobacillus</taxon>
    </lineage>
</organism>
<keyword evidence="1" id="KW-1133">Transmembrane helix</keyword>
<protein>
    <recommendedName>
        <fullName evidence="4">Methionine/alanine importer small subunit</fullName>
    </recommendedName>
</protein>
<feature type="transmembrane region" description="Helical" evidence="1">
    <location>
        <begin position="6"/>
        <end position="28"/>
    </location>
</feature>
<dbReference type="Pfam" id="PF16951">
    <property type="entry name" value="MaAIMP_sms"/>
    <property type="match status" value="1"/>
</dbReference>
<evidence type="ECO:0000313" key="3">
    <source>
        <dbReference type="Proteomes" id="UP000297014"/>
    </source>
</evidence>
<proteinExistence type="predicted"/>
<sequence>MSTSAIIMLIISMVIVWGGMMLSILNAVRVSRKKRVQSSL</sequence>
<keyword evidence="1" id="KW-0472">Membrane</keyword>
<comment type="caution">
    <text evidence="2">The sequence shown here is derived from an EMBL/GenBank/DDBJ whole genome shotgun (WGS) entry which is preliminary data.</text>
</comment>
<keyword evidence="1" id="KW-0812">Transmembrane</keyword>
<evidence type="ECO:0000256" key="1">
    <source>
        <dbReference type="SAM" id="Phobius"/>
    </source>
</evidence>
<accession>A0A4S4K204</accession>
<gene>
    <name evidence="2" type="ORF">AJ85_03215</name>
</gene>
<dbReference type="EMBL" id="JALP01000057">
    <property type="protein sequence ID" value="THG91666.1"/>
    <property type="molecule type" value="Genomic_DNA"/>
</dbReference>
<name>A0A4S4K204_ALKAL</name>
<dbReference type="RefSeq" id="WP_003322975.1">
    <property type="nucleotide sequence ID" value="NZ_ALPT02000124.1"/>
</dbReference>
<dbReference type="OrthoDB" id="2055915at2"/>
<reference evidence="2 3" key="1">
    <citation type="submission" date="2014-01" db="EMBL/GenBank/DDBJ databases">
        <title>Draft genome sequencing of Bacillus alcalophilus CGMCC 1.3604.</title>
        <authorList>
            <person name="Yang J."/>
            <person name="Diao L."/>
            <person name="Yang S."/>
        </authorList>
    </citation>
    <scope>NUCLEOTIDE SEQUENCE [LARGE SCALE GENOMIC DNA]</scope>
    <source>
        <strain evidence="2 3">CGMCC 1.3604</strain>
    </source>
</reference>
<evidence type="ECO:0008006" key="4">
    <source>
        <dbReference type="Google" id="ProtNLM"/>
    </source>
</evidence>
<dbReference type="NCBIfam" id="NF033493">
    <property type="entry name" value="MetS_like_NSS"/>
    <property type="match status" value="1"/>
</dbReference>
<dbReference type="InterPro" id="IPR031596">
    <property type="entry name" value="MaAIMP_sms"/>
</dbReference>